<evidence type="ECO:0000259" key="5">
    <source>
        <dbReference type="Pfam" id="PF17384"/>
    </source>
</evidence>
<dbReference type="EMBL" id="PQAP01000006">
    <property type="protein sequence ID" value="PWB75972.1"/>
    <property type="molecule type" value="Genomic_DNA"/>
</dbReference>
<organism evidence="6 7">
    <name type="scientific">candidate division GN15 bacterium</name>
    <dbReference type="NCBI Taxonomy" id="2072418"/>
    <lineage>
        <taxon>Bacteria</taxon>
        <taxon>candidate division GN15</taxon>
    </lineage>
</organism>
<evidence type="ECO:0000256" key="3">
    <source>
        <dbReference type="HAMAP-Rule" id="MF_01077"/>
    </source>
</evidence>
<dbReference type="GO" id="GO:0005829">
    <property type="term" value="C:cytosol"/>
    <property type="evidence" value="ECO:0007669"/>
    <property type="project" value="TreeGrafter"/>
</dbReference>
<dbReference type="SUPFAM" id="SSF75420">
    <property type="entry name" value="YhbC-like, N-terminal domain"/>
    <property type="match status" value="1"/>
</dbReference>
<dbReference type="HAMAP" id="MF_01077">
    <property type="entry name" value="RimP"/>
    <property type="match status" value="1"/>
</dbReference>
<dbReference type="GO" id="GO:0006412">
    <property type="term" value="P:translation"/>
    <property type="evidence" value="ECO:0007669"/>
    <property type="project" value="TreeGrafter"/>
</dbReference>
<evidence type="ECO:0000259" key="4">
    <source>
        <dbReference type="Pfam" id="PF02576"/>
    </source>
</evidence>
<gene>
    <name evidence="3" type="primary">rimP</name>
    <name evidence="6" type="ORF">C3F09_01555</name>
</gene>
<evidence type="ECO:0000313" key="6">
    <source>
        <dbReference type="EMBL" id="PWB75972.1"/>
    </source>
</evidence>
<dbReference type="Pfam" id="PF17384">
    <property type="entry name" value="DUF150_C"/>
    <property type="match status" value="1"/>
</dbReference>
<feature type="domain" description="Ribosome maturation factor RimP N-terminal" evidence="4">
    <location>
        <begin position="15"/>
        <end position="85"/>
    </location>
</feature>
<accession>A0A855X4Y8</accession>
<keyword evidence="2 3" id="KW-0690">Ribosome biogenesis</keyword>
<comment type="caution">
    <text evidence="6">The sequence shown here is derived from an EMBL/GenBank/DDBJ whole genome shotgun (WGS) entry which is preliminary data.</text>
</comment>
<sequence length="149" mass="16819">MTDALKQQVMDLVTAPLTAEGYELADMALSRYHTNVLLRLYVYAKGGGPTLEQCAHLSRVIGDVIDGTDLFEQGYTLEVSSPGLERPLTTARDYTYRIGETVRIEFVDRKRKKQTAEILGVTEDRVEFRDENGSFSIPLSEIERARIVF</sequence>
<evidence type="ECO:0000313" key="7">
    <source>
        <dbReference type="Proteomes" id="UP000250918"/>
    </source>
</evidence>
<dbReference type="Gene3D" id="3.30.300.70">
    <property type="entry name" value="RimP-like superfamily, N-terminal"/>
    <property type="match status" value="1"/>
</dbReference>
<dbReference type="InterPro" id="IPR036847">
    <property type="entry name" value="RimP_C_sf"/>
</dbReference>
<dbReference type="InterPro" id="IPR028989">
    <property type="entry name" value="RimP_N"/>
</dbReference>
<dbReference type="Pfam" id="PF02576">
    <property type="entry name" value="RimP_N"/>
    <property type="match status" value="1"/>
</dbReference>
<dbReference type="CDD" id="cd01734">
    <property type="entry name" value="YlxS_C"/>
    <property type="match status" value="1"/>
</dbReference>
<dbReference type="PANTHER" id="PTHR33867">
    <property type="entry name" value="RIBOSOME MATURATION FACTOR RIMP"/>
    <property type="match status" value="1"/>
</dbReference>
<keyword evidence="1 3" id="KW-0963">Cytoplasm</keyword>
<dbReference type="AlphaFoldDB" id="A0A855X4Y8"/>
<reference evidence="6 7" key="1">
    <citation type="journal article" date="2018" name="ISME J.">
        <title>A methanotrophic archaeon couples anaerobic oxidation of methane to Fe(III) reduction.</title>
        <authorList>
            <person name="Cai C."/>
            <person name="Leu A.O."/>
            <person name="Xie G.J."/>
            <person name="Guo J."/>
            <person name="Feng Y."/>
            <person name="Zhao J.X."/>
            <person name="Tyson G.W."/>
            <person name="Yuan Z."/>
            <person name="Hu S."/>
        </authorList>
    </citation>
    <scope>NUCLEOTIDE SEQUENCE [LARGE SCALE GENOMIC DNA]</scope>
    <source>
        <strain evidence="6">FeB_12</strain>
    </source>
</reference>
<feature type="domain" description="Ribosome maturation factor RimP C-terminal" evidence="5">
    <location>
        <begin position="88"/>
        <end position="148"/>
    </location>
</feature>
<name>A0A855X4Y8_9BACT</name>
<dbReference type="InterPro" id="IPR035956">
    <property type="entry name" value="RimP_N_sf"/>
</dbReference>
<comment type="similarity">
    <text evidence="3">Belongs to the RimP family.</text>
</comment>
<dbReference type="GO" id="GO:0000028">
    <property type="term" value="P:ribosomal small subunit assembly"/>
    <property type="evidence" value="ECO:0007669"/>
    <property type="project" value="TreeGrafter"/>
</dbReference>
<evidence type="ECO:0000256" key="2">
    <source>
        <dbReference type="ARBA" id="ARBA00022517"/>
    </source>
</evidence>
<protein>
    <recommendedName>
        <fullName evidence="3">Ribosome maturation factor RimP</fullName>
    </recommendedName>
</protein>
<dbReference type="InterPro" id="IPR003728">
    <property type="entry name" value="Ribosome_maturation_RimP"/>
</dbReference>
<dbReference type="Proteomes" id="UP000250918">
    <property type="component" value="Unassembled WGS sequence"/>
</dbReference>
<proteinExistence type="inferred from homology"/>
<dbReference type="PANTHER" id="PTHR33867:SF1">
    <property type="entry name" value="RIBOSOME MATURATION FACTOR RIMP"/>
    <property type="match status" value="1"/>
</dbReference>
<comment type="function">
    <text evidence="3">Required for maturation of 30S ribosomal subunits.</text>
</comment>
<comment type="subcellular location">
    <subcellularLocation>
        <location evidence="3">Cytoplasm</location>
    </subcellularLocation>
</comment>
<dbReference type="SUPFAM" id="SSF74942">
    <property type="entry name" value="YhbC-like, C-terminal domain"/>
    <property type="match status" value="1"/>
</dbReference>
<evidence type="ECO:0000256" key="1">
    <source>
        <dbReference type="ARBA" id="ARBA00022490"/>
    </source>
</evidence>
<dbReference type="InterPro" id="IPR028998">
    <property type="entry name" value="RimP_C"/>
</dbReference>